<keyword evidence="6" id="KW-1185">Reference proteome</keyword>
<dbReference type="Gene3D" id="3.30.70.890">
    <property type="entry name" value="GHMP kinase, C-terminal domain"/>
    <property type="match status" value="1"/>
</dbReference>
<dbReference type="GO" id="GO:0005524">
    <property type="term" value="F:ATP binding"/>
    <property type="evidence" value="ECO:0007669"/>
    <property type="project" value="UniProtKB-KW"/>
</dbReference>
<feature type="domain" description="GHMP kinase C-terminal" evidence="4">
    <location>
        <begin position="254"/>
        <end position="325"/>
    </location>
</feature>
<comment type="caution">
    <text evidence="5">The sequence shown here is derived from an EMBL/GenBank/DDBJ whole genome shotgun (WGS) entry which is preliminary data.</text>
</comment>
<keyword evidence="1" id="KW-0547">Nucleotide-binding</keyword>
<dbReference type="InterPro" id="IPR036554">
    <property type="entry name" value="GHMP_kinase_C_sf"/>
</dbReference>
<dbReference type="EMBL" id="CALSGD010001400">
    <property type="protein sequence ID" value="CAH6787943.1"/>
    <property type="molecule type" value="Genomic_DNA"/>
</dbReference>
<dbReference type="InterPro" id="IPR013750">
    <property type="entry name" value="GHMP_kinase_C_dom"/>
</dbReference>
<dbReference type="PANTHER" id="PTHR10457:SF7">
    <property type="entry name" value="GALACTOKINASE-RELATED"/>
    <property type="match status" value="1"/>
</dbReference>
<accession>A0AAU9Z7C7</accession>
<proteinExistence type="predicted"/>
<dbReference type="Gene3D" id="3.30.230.10">
    <property type="match status" value="1"/>
</dbReference>
<dbReference type="PRINTS" id="PR00959">
    <property type="entry name" value="MEVGALKINASE"/>
</dbReference>
<evidence type="ECO:0000259" key="4">
    <source>
        <dbReference type="Pfam" id="PF08544"/>
    </source>
</evidence>
<sequence>MPPKVPLLYRFLLYRSFTCLIGITPRYFMLFVAIVKVERLSTEDLLAFRVSMEKSFVILIGLLLYHSDPDWTTYMACKLEEFSGMCKFGGTELLKQGYESPKEREVALVCMNMCEMVELAEICAKSERYIGTEGGGMDQSISFLAEEGTVLAKHKGLQWDKVLRLEEVQTKLGISLEEMLLVTEDALHAEPYSRDEICRCLGISLEELRTQILSPNTQDELTFKLYQRAKHVYSEAARVLQFKQVCEEAPDNVVQLLGELMNQSHRSCRDMYECSCPELDQLVDICRKFGAKGSRLTGAGWGGCTVSIVPADVLSSFLTNVHEAYYQRNSSSLALEKYSLFATKPGGGALVFLEA</sequence>
<dbReference type="GO" id="GO:0006012">
    <property type="term" value="P:galactose metabolic process"/>
    <property type="evidence" value="ECO:0007669"/>
    <property type="project" value="TreeGrafter"/>
</dbReference>
<evidence type="ECO:0000256" key="1">
    <source>
        <dbReference type="ARBA" id="ARBA00022741"/>
    </source>
</evidence>
<gene>
    <name evidence="5" type="primary">Galk2</name>
    <name evidence="5" type="ORF">PHOROB_LOCUS5731</name>
</gene>
<dbReference type="Proteomes" id="UP001152836">
    <property type="component" value="Unassembled WGS sequence"/>
</dbReference>
<organism evidence="5 6">
    <name type="scientific">Phodopus roborovskii</name>
    <name type="common">Roborovski's desert hamster</name>
    <name type="synonym">Cricetulus roborovskii</name>
    <dbReference type="NCBI Taxonomy" id="109678"/>
    <lineage>
        <taxon>Eukaryota</taxon>
        <taxon>Metazoa</taxon>
        <taxon>Chordata</taxon>
        <taxon>Craniata</taxon>
        <taxon>Vertebrata</taxon>
        <taxon>Euteleostomi</taxon>
        <taxon>Mammalia</taxon>
        <taxon>Eutheria</taxon>
        <taxon>Euarchontoglires</taxon>
        <taxon>Glires</taxon>
        <taxon>Rodentia</taxon>
        <taxon>Myomorpha</taxon>
        <taxon>Muroidea</taxon>
        <taxon>Cricetidae</taxon>
        <taxon>Cricetinae</taxon>
        <taxon>Phodopus</taxon>
    </lineage>
</organism>
<keyword evidence="2" id="KW-0067">ATP-binding</keyword>
<feature type="transmembrane region" description="Helical" evidence="3">
    <location>
        <begin position="12"/>
        <end position="34"/>
    </location>
</feature>
<evidence type="ECO:0000256" key="3">
    <source>
        <dbReference type="SAM" id="Phobius"/>
    </source>
</evidence>
<dbReference type="InterPro" id="IPR014721">
    <property type="entry name" value="Ribsml_uS5_D2-typ_fold_subgr"/>
</dbReference>
<dbReference type="AlphaFoldDB" id="A0AAU9Z7C7"/>
<dbReference type="GO" id="GO:0005829">
    <property type="term" value="C:cytosol"/>
    <property type="evidence" value="ECO:0007669"/>
    <property type="project" value="TreeGrafter"/>
</dbReference>
<keyword evidence="3" id="KW-0812">Transmembrane</keyword>
<protein>
    <submittedName>
        <fullName evidence="5">Galk2 protein</fullName>
    </submittedName>
</protein>
<reference evidence="5" key="1">
    <citation type="submission" date="2022-06" db="EMBL/GenBank/DDBJ databases">
        <authorList>
            <person name="Andreotti S."/>
            <person name="Wyler E."/>
        </authorList>
    </citation>
    <scope>NUCLEOTIDE SEQUENCE</scope>
</reference>
<evidence type="ECO:0000313" key="5">
    <source>
        <dbReference type="EMBL" id="CAH6787943.1"/>
    </source>
</evidence>
<name>A0AAU9Z7C7_PHORO</name>
<dbReference type="Pfam" id="PF08544">
    <property type="entry name" value="GHMP_kinases_C"/>
    <property type="match status" value="1"/>
</dbReference>
<keyword evidence="3" id="KW-1133">Transmembrane helix</keyword>
<dbReference type="GO" id="GO:0004335">
    <property type="term" value="F:galactokinase activity"/>
    <property type="evidence" value="ECO:0007669"/>
    <property type="project" value="TreeGrafter"/>
</dbReference>
<dbReference type="PANTHER" id="PTHR10457">
    <property type="entry name" value="MEVALONATE KINASE/GALACTOKINASE"/>
    <property type="match status" value="1"/>
</dbReference>
<keyword evidence="3" id="KW-0472">Membrane</keyword>
<dbReference type="SUPFAM" id="SSF55060">
    <property type="entry name" value="GHMP Kinase, C-terminal domain"/>
    <property type="match status" value="1"/>
</dbReference>
<evidence type="ECO:0000313" key="6">
    <source>
        <dbReference type="Proteomes" id="UP001152836"/>
    </source>
</evidence>
<evidence type="ECO:0000256" key="2">
    <source>
        <dbReference type="ARBA" id="ARBA00022840"/>
    </source>
</evidence>